<name>A0A0N1FAC4_9PROT</name>
<sequence length="246" mass="26192">MGTVIVAGGATGIGLASVRKFRERGDNVVLVDHREQAQAVADEPGKGACMFMQRDLGAPGVAREVVETAVRQFGGLDTVLITAALMLSATLPDWTEEMWDRTTDLNLKMPFFMTQAAAPHLAASDNPSIIFTSSTGAIKGHAGMSAYQATKAALPGLARSLTAELGPRGIRINCILPGWIDTPFNDPFWTFQQDPQGRRKEIDAQIPLGRHGVPDEVSSLILLLSSEAGRYIAGTSIVIDGGYTAV</sequence>
<evidence type="ECO:0000259" key="3">
    <source>
        <dbReference type="SMART" id="SM00822"/>
    </source>
</evidence>
<dbReference type="Gene3D" id="3.40.50.720">
    <property type="entry name" value="NAD(P)-binding Rossmann-like Domain"/>
    <property type="match status" value="1"/>
</dbReference>
<dbReference type="PRINTS" id="PR00081">
    <property type="entry name" value="GDHRDH"/>
</dbReference>
<dbReference type="AlphaFoldDB" id="A0A0N1FAC4"/>
<evidence type="ECO:0000256" key="2">
    <source>
        <dbReference type="ARBA" id="ARBA00023002"/>
    </source>
</evidence>
<dbReference type="FunFam" id="3.40.50.720:FF:000084">
    <property type="entry name" value="Short-chain dehydrogenase reductase"/>
    <property type="match status" value="1"/>
</dbReference>
<keyword evidence="2" id="KW-0560">Oxidoreductase</keyword>
<dbReference type="InterPro" id="IPR036291">
    <property type="entry name" value="NAD(P)-bd_dom_sf"/>
</dbReference>
<proteinExistence type="inferred from homology"/>
<reference evidence="4 5" key="1">
    <citation type="submission" date="2015-07" db="EMBL/GenBank/DDBJ databases">
        <title>Draft Genome Sequence of Komagataeibacter intermedius Strain AF2, Isolated from Kombucha Tea.</title>
        <authorList>
            <person name="Santos R.A."/>
            <person name="Berretta A.A."/>
            <person name="Barud H.S."/>
            <person name="Ribeiro S.J."/>
            <person name="Gonzalez-Garcia L.N."/>
            <person name="Zucchi T.D."/>
            <person name="Goldman G.H."/>
            <person name="Riano-Pachon D.M."/>
        </authorList>
    </citation>
    <scope>NUCLEOTIDE SEQUENCE [LARGE SCALE GENOMIC DNA]</scope>
    <source>
        <strain evidence="4 5">AF2</strain>
    </source>
</reference>
<comment type="caution">
    <text evidence="4">The sequence shown here is derived from an EMBL/GenBank/DDBJ whole genome shotgun (WGS) entry which is preliminary data.</text>
</comment>
<dbReference type="InterPro" id="IPR057326">
    <property type="entry name" value="KR_dom"/>
</dbReference>
<comment type="similarity">
    <text evidence="1">Belongs to the short-chain dehydrogenases/reductases (SDR) family.</text>
</comment>
<dbReference type="SMART" id="SM00822">
    <property type="entry name" value="PKS_KR"/>
    <property type="match status" value="1"/>
</dbReference>
<evidence type="ECO:0000256" key="1">
    <source>
        <dbReference type="ARBA" id="ARBA00006484"/>
    </source>
</evidence>
<dbReference type="Pfam" id="PF13561">
    <property type="entry name" value="adh_short_C2"/>
    <property type="match status" value="1"/>
</dbReference>
<organism evidence="4 5">
    <name type="scientific">Komagataeibacter intermedius AF2</name>
    <dbReference type="NCBI Taxonomy" id="1458464"/>
    <lineage>
        <taxon>Bacteria</taxon>
        <taxon>Pseudomonadati</taxon>
        <taxon>Pseudomonadota</taxon>
        <taxon>Alphaproteobacteria</taxon>
        <taxon>Acetobacterales</taxon>
        <taxon>Acetobacteraceae</taxon>
        <taxon>Komagataeibacter</taxon>
    </lineage>
</organism>
<evidence type="ECO:0000313" key="4">
    <source>
        <dbReference type="EMBL" id="KPH87959.1"/>
    </source>
</evidence>
<dbReference type="SUPFAM" id="SSF51735">
    <property type="entry name" value="NAD(P)-binding Rossmann-fold domains"/>
    <property type="match status" value="1"/>
</dbReference>
<accession>A0A0N1FAC4</accession>
<dbReference type="CDD" id="cd05233">
    <property type="entry name" value="SDR_c"/>
    <property type="match status" value="1"/>
</dbReference>
<feature type="domain" description="Ketoreductase" evidence="3">
    <location>
        <begin position="2"/>
        <end position="182"/>
    </location>
</feature>
<dbReference type="OrthoDB" id="9789398at2"/>
<dbReference type="RefSeq" id="WP_039734527.1">
    <property type="nucleotide sequence ID" value="NZ_JUFX02000079.1"/>
</dbReference>
<dbReference type="PANTHER" id="PTHR43639:SF1">
    <property type="entry name" value="SHORT-CHAIN DEHYDROGENASE_REDUCTASE FAMILY PROTEIN"/>
    <property type="match status" value="1"/>
</dbReference>
<evidence type="ECO:0000313" key="5">
    <source>
        <dbReference type="Proteomes" id="UP000031553"/>
    </source>
</evidence>
<dbReference type="InterPro" id="IPR002347">
    <property type="entry name" value="SDR_fam"/>
</dbReference>
<dbReference type="Proteomes" id="UP000031553">
    <property type="component" value="Unassembled WGS sequence"/>
</dbReference>
<dbReference type="GO" id="GO:0016491">
    <property type="term" value="F:oxidoreductase activity"/>
    <property type="evidence" value="ECO:0007669"/>
    <property type="project" value="UniProtKB-KW"/>
</dbReference>
<dbReference type="EMBL" id="JUFX02000079">
    <property type="protein sequence ID" value="KPH87959.1"/>
    <property type="molecule type" value="Genomic_DNA"/>
</dbReference>
<gene>
    <name evidence="4" type="ORF">GLUCOINTEAF2_0201888</name>
</gene>
<protein>
    <submittedName>
        <fullName evidence="4">Short-chain dehydrogenase</fullName>
    </submittedName>
</protein>
<dbReference type="PANTHER" id="PTHR43639">
    <property type="entry name" value="OXIDOREDUCTASE, SHORT-CHAIN DEHYDROGENASE/REDUCTASE FAMILY (AFU_ORTHOLOGUE AFUA_5G02870)"/>
    <property type="match status" value="1"/>
</dbReference>